<dbReference type="RefSeq" id="WP_343989957.1">
    <property type="nucleotide sequence ID" value="NZ_BAAAFM010000008.1"/>
</dbReference>
<keyword evidence="3" id="KW-1185">Reference proteome</keyword>
<gene>
    <name evidence="2" type="ORF">GCM10009123_20510</name>
</gene>
<feature type="transmembrane region" description="Helical" evidence="1">
    <location>
        <begin position="28"/>
        <end position="52"/>
    </location>
</feature>
<evidence type="ECO:0000313" key="2">
    <source>
        <dbReference type="EMBL" id="GAA0213113.1"/>
    </source>
</evidence>
<keyword evidence="1" id="KW-0812">Transmembrane</keyword>
<comment type="caution">
    <text evidence="2">The sequence shown here is derived from an EMBL/GenBank/DDBJ whole genome shotgun (WGS) entry which is preliminary data.</text>
</comment>
<keyword evidence="1" id="KW-0472">Membrane</keyword>
<evidence type="ECO:0000313" key="3">
    <source>
        <dbReference type="Proteomes" id="UP001501221"/>
    </source>
</evidence>
<organism evidence="2 3">
    <name type="scientific">Kangiella japonica</name>
    <dbReference type="NCBI Taxonomy" id="647384"/>
    <lineage>
        <taxon>Bacteria</taxon>
        <taxon>Pseudomonadati</taxon>
        <taxon>Pseudomonadota</taxon>
        <taxon>Gammaproteobacteria</taxon>
        <taxon>Kangiellales</taxon>
        <taxon>Kangiellaceae</taxon>
        <taxon>Kangiella</taxon>
    </lineage>
</organism>
<evidence type="ECO:0000256" key="1">
    <source>
        <dbReference type="SAM" id="Phobius"/>
    </source>
</evidence>
<reference evidence="2 3" key="1">
    <citation type="journal article" date="2019" name="Int. J. Syst. Evol. Microbiol.">
        <title>The Global Catalogue of Microorganisms (GCM) 10K type strain sequencing project: providing services to taxonomists for standard genome sequencing and annotation.</title>
        <authorList>
            <consortium name="The Broad Institute Genomics Platform"/>
            <consortium name="The Broad Institute Genome Sequencing Center for Infectious Disease"/>
            <person name="Wu L."/>
            <person name="Ma J."/>
        </authorList>
    </citation>
    <scope>NUCLEOTIDE SEQUENCE [LARGE SCALE GENOMIC DNA]</scope>
    <source>
        <strain evidence="2 3">JCM 16211</strain>
    </source>
</reference>
<protein>
    <recommendedName>
        <fullName evidence="4">DUF485 domain-containing protein</fullName>
    </recommendedName>
</protein>
<dbReference type="EMBL" id="BAAAFM010000008">
    <property type="protein sequence ID" value="GAA0213113.1"/>
    <property type="molecule type" value="Genomic_DNA"/>
</dbReference>
<sequence length="96" mass="10892">MSYQRKIIEEHYVNQARVQLDFKSYMKVALFVCIGFPILYTVFIYSTVEFLSSNATMTNSILQLLPAIIMCFVFSLVASLIMYPVYNGGVVITEGS</sequence>
<accession>A0ABN0T5G1</accession>
<evidence type="ECO:0008006" key="4">
    <source>
        <dbReference type="Google" id="ProtNLM"/>
    </source>
</evidence>
<keyword evidence="1" id="KW-1133">Transmembrane helix</keyword>
<proteinExistence type="predicted"/>
<name>A0ABN0T5G1_9GAMM</name>
<feature type="transmembrane region" description="Helical" evidence="1">
    <location>
        <begin position="64"/>
        <end position="86"/>
    </location>
</feature>
<dbReference type="Proteomes" id="UP001501221">
    <property type="component" value="Unassembled WGS sequence"/>
</dbReference>